<reference evidence="1 2" key="1">
    <citation type="submission" date="2022-12" db="EMBL/GenBank/DDBJ databases">
        <title>Chromosome-level genome assembly of true bugs.</title>
        <authorList>
            <person name="Ma L."/>
            <person name="Li H."/>
        </authorList>
    </citation>
    <scope>NUCLEOTIDE SEQUENCE [LARGE SCALE GENOMIC DNA]</scope>
    <source>
        <strain evidence="1">Lab_2022b</strain>
    </source>
</reference>
<dbReference type="PANTHER" id="PTHR46289">
    <property type="entry name" value="52 KDA REPRESSOR OF THE INHIBITOR OF THE PROTEIN KINASE-LIKE PROTEIN-RELATED"/>
    <property type="match status" value="1"/>
</dbReference>
<gene>
    <name evidence="1" type="ORF">O3M35_007150</name>
</gene>
<protein>
    <submittedName>
        <fullName evidence="1">Uncharacterized protein</fullName>
    </submittedName>
</protein>
<sequence>MLHQKEVFQTLRRLKTWLRSTMTEDRLLGLALLHIHRDIDVDIQKIIDRFASKKKKPSDRYHTLKYLFVQLNSDLKM</sequence>
<organism evidence="1 2">
    <name type="scientific">Rhynocoris fuscipes</name>
    <dbReference type="NCBI Taxonomy" id="488301"/>
    <lineage>
        <taxon>Eukaryota</taxon>
        <taxon>Metazoa</taxon>
        <taxon>Ecdysozoa</taxon>
        <taxon>Arthropoda</taxon>
        <taxon>Hexapoda</taxon>
        <taxon>Insecta</taxon>
        <taxon>Pterygota</taxon>
        <taxon>Neoptera</taxon>
        <taxon>Paraneoptera</taxon>
        <taxon>Hemiptera</taxon>
        <taxon>Heteroptera</taxon>
        <taxon>Panheteroptera</taxon>
        <taxon>Cimicomorpha</taxon>
        <taxon>Reduviidae</taxon>
        <taxon>Harpactorinae</taxon>
        <taxon>Harpactorini</taxon>
        <taxon>Rhynocoris</taxon>
    </lineage>
</organism>
<dbReference type="PANTHER" id="PTHR46289:SF14">
    <property type="entry name" value="DUF4371 DOMAIN-CONTAINING PROTEIN"/>
    <property type="match status" value="1"/>
</dbReference>
<dbReference type="AlphaFoldDB" id="A0AAW1D8B2"/>
<dbReference type="Proteomes" id="UP001461498">
    <property type="component" value="Unassembled WGS sequence"/>
</dbReference>
<dbReference type="EMBL" id="JAPXFL010000004">
    <property type="protein sequence ID" value="KAK9507246.1"/>
    <property type="molecule type" value="Genomic_DNA"/>
</dbReference>
<evidence type="ECO:0000313" key="1">
    <source>
        <dbReference type="EMBL" id="KAK9507246.1"/>
    </source>
</evidence>
<comment type="caution">
    <text evidence="1">The sequence shown here is derived from an EMBL/GenBank/DDBJ whole genome shotgun (WGS) entry which is preliminary data.</text>
</comment>
<name>A0AAW1D8B2_9HEMI</name>
<keyword evidence="2" id="KW-1185">Reference proteome</keyword>
<dbReference type="InterPro" id="IPR052958">
    <property type="entry name" value="IFN-induced_PKR_regulator"/>
</dbReference>
<evidence type="ECO:0000313" key="2">
    <source>
        <dbReference type="Proteomes" id="UP001461498"/>
    </source>
</evidence>
<proteinExistence type="predicted"/>
<accession>A0AAW1D8B2</accession>